<protein>
    <recommendedName>
        <fullName evidence="4">Adhesin domain-containing protein</fullName>
    </recommendedName>
</protein>
<gene>
    <name evidence="2" type="ORF">IEG06_10795</name>
</gene>
<comment type="caution">
    <text evidence="2">The sequence shown here is derived from an EMBL/GenBank/DDBJ whole genome shotgun (WGS) entry which is preliminary data.</text>
</comment>
<evidence type="ECO:0000256" key="1">
    <source>
        <dbReference type="SAM" id="SignalP"/>
    </source>
</evidence>
<dbReference type="EMBL" id="JACXXH010000005">
    <property type="protein sequence ID" value="MBD3863939.1"/>
    <property type="molecule type" value="Genomic_DNA"/>
</dbReference>
<name>A0ABR8LY81_9FLAO</name>
<evidence type="ECO:0008006" key="4">
    <source>
        <dbReference type="Google" id="ProtNLM"/>
    </source>
</evidence>
<feature type="chain" id="PRO_5045990225" description="Adhesin domain-containing protein" evidence="1">
    <location>
        <begin position="20"/>
        <end position="360"/>
    </location>
</feature>
<proteinExistence type="predicted"/>
<keyword evidence="1" id="KW-0732">Signal</keyword>
<dbReference type="RefSeq" id="WP_191101458.1">
    <property type="nucleotide sequence ID" value="NZ_JACXXH010000005.1"/>
</dbReference>
<organism evidence="2 3">
    <name type="scientific">Olleya marilimosa</name>
    <dbReference type="NCBI Taxonomy" id="272164"/>
    <lineage>
        <taxon>Bacteria</taxon>
        <taxon>Pseudomonadati</taxon>
        <taxon>Bacteroidota</taxon>
        <taxon>Flavobacteriia</taxon>
        <taxon>Flavobacteriales</taxon>
        <taxon>Flavobacteriaceae</taxon>
    </lineage>
</organism>
<reference evidence="2 3" key="1">
    <citation type="submission" date="2020-09" db="EMBL/GenBank/DDBJ databases">
        <title>Bacillus nautilus sp. nov., Chryseoglobus crepusculi sp. nov, and Psychrobacter noctis sp. nov., isolated from deep-sea sponges from the equatorial Atlantic.</title>
        <authorList>
            <person name="Stennett H.L."/>
            <person name="Williams S.E."/>
        </authorList>
    </citation>
    <scope>NUCLEOTIDE SEQUENCE [LARGE SCALE GENOMIC DNA]</scope>
    <source>
        <strain evidence="2 3">28M-24</strain>
    </source>
</reference>
<feature type="signal peptide" evidence="1">
    <location>
        <begin position="1"/>
        <end position="19"/>
    </location>
</feature>
<keyword evidence="3" id="KW-1185">Reference proteome</keyword>
<accession>A0ABR8LY81</accession>
<dbReference type="Proteomes" id="UP000627521">
    <property type="component" value="Unassembled WGS sequence"/>
</dbReference>
<evidence type="ECO:0000313" key="2">
    <source>
        <dbReference type="EMBL" id="MBD3863939.1"/>
    </source>
</evidence>
<evidence type="ECO:0000313" key="3">
    <source>
        <dbReference type="Proteomes" id="UP000627521"/>
    </source>
</evidence>
<sequence>MKLLYKLTLCLLLPVIALSNNGDLDGKHTRQKTLKKEYTVTKNATLKIDNKYGNLDIVTWTGNTIAIEVKITTNGNDLEEVQSRLDEIDVEFSGTSNYVSAETLIGKKKKSSWWNWSNNNDVIMKINYVVKIPITNHVDLSNDYGNITLGTLEGRAEISCDYGKITTKELLADNNIINFDYTNNSYFEYIKSGKINADYSGFTVAKTKDLTIVADYTKSLIEIAENINYNCDYGSLRVNKLNSISGNGDYLTVVLGDVYKHVTLNADYGSIKIGKMTKNAGDINIESDYVGIKIGIDPEYAFDFDIKLEYGSLNGEDDFEINTKSIKHSDKYYAGYHLKNNSGNLIKINSDYGSVTFDKK</sequence>